<protein>
    <recommendedName>
        <fullName evidence="3">DUF7707 domain-containing protein</fullName>
    </recommendedName>
</protein>
<dbReference type="InParanoid" id="A0A1V8SDK9"/>
<evidence type="ECO:0000256" key="2">
    <source>
        <dbReference type="SAM" id="SignalP"/>
    </source>
</evidence>
<name>A0A1V8SDK9_9PEZI</name>
<dbReference type="EMBL" id="NAJO01000056">
    <property type="protein sequence ID" value="OQN97242.1"/>
    <property type="molecule type" value="Genomic_DNA"/>
</dbReference>
<evidence type="ECO:0000313" key="4">
    <source>
        <dbReference type="EMBL" id="OQN97242.1"/>
    </source>
</evidence>
<dbReference type="PANTHER" id="PTHR38118">
    <property type="entry name" value="ANCHORED CELL WALL PROTEIN 11-RELATED"/>
    <property type="match status" value="1"/>
</dbReference>
<feature type="chain" id="PRO_5012912663" description="DUF7707 domain-containing protein" evidence="2">
    <location>
        <begin position="21"/>
        <end position="221"/>
    </location>
</feature>
<feature type="transmembrane region" description="Helical" evidence="1">
    <location>
        <begin position="200"/>
        <end position="220"/>
    </location>
</feature>
<dbReference type="InterPro" id="IPR056124">
    <property type="entry name" value="DUF7707"/>
</dbReference>
<gene>
    <name evidence="4" type="ORF">B0A48_16784</name>
</gene>
<accession>A0A1V8SDK9</accession>
<keyword evidence="2" id="KW-0732">Signal</keyword>
<organism evidence="4 5">
    <name type="scientific">Cryoendolithus antarcticus</name>
    <dbReference type="NCBI Taxonomy" id="1507870"/>
    <lineage>
        <taxon>Eukaryota</taxon>
        <taxon>Fungi</taxon>
        <taxon>Dikarya</taxon>
        <taxon>Ascomycota</taxon>
        <taxon>Pezizomycotina</taxon>
        <taxon>Dothideomycetes</taxon>
        <taxon>Dothideomycetidae</taxon>
        <taxon>Cladosporiales</taxon>
        <taxon>Cladosporiaceae</taxon>
        <taxon>Cryoendolithus</taxon>
    </lineage>
</organism>
<evidence type="ECO:0000256" key="1">
    <source>
        <dbReference type="SAM" id="Phobius"/>
    </source>
</evidence>
<feature type="signal peptide" evidence="2">
    <location>
        <begin position="1"/>
        <end position="20"/>
    </location>
</feature>
<feature type="domain" description="DUF7707" evidence="3">
    <location>
        <begin position="24"/>
        <end position="128"/>
    </location>
</feature>
<dbReference type="OrthoDB" id="2439692at2759"/>
<proteinExistence type="predicted"/>
<dbReference type="PANTHER" id="PTHR38118:SF2">
    <property type="entry name" value="CDP-ALCOHOL PHOSPHATIDYLTRANSFERASE PROTEIN"/>
    <property type="match status" value="1"/>
</dbReference>
<sequence length="221" mass="22162">MKAFAAISLGATLLSTLATAQQQYQIDPTSVNITLRNNWCGNEVAQCPLICSQVTGSLTITSNTCDAASLTYTCVCSDGSSPNITEYTQTLPFFICQEWGNQCSSNCGNDNTCISACRQNHPCGAQSPIRANTSTLTSTMSSTTSGSSAGAAASVTGGETVYSGFAGASASQTGGAAASSAAAASATGASAGTRVVAMHFGQSAGFLALAAAFFGGFAFLL</sequence>
<keyword evidence="5" id="KW-1185">Reference proteome</keyword>
<evidence type="ECO:0000313" key="5">
    <source>
        <dbReference type="Proteomes" id="UP000192596"/>
    </source>
</evidence>
<reference evidence="5" key="1">
    <citation type="submission" date="2017-03" db="EMBL/GenBank/DDBJ databases">
        <title>Genomes of endolithic fungi from Antarctica.</title>
        <authorList>
            <person name="Coleine C."/>
            <person name="Masonjones S."/>
            <person name="Stajich J.E."/>
        </authorList>
    </citation>
    <scope>NUCLEOTIDE SEQUENCE [LARGE SCALE GENOMIC DNA]</scope>
    <source>
        <strain evidence="5">CCFEE 5527</strain>
    </source>
</reference>
<dbReference type="Proteomes" id="UP000192596">
    <property type="component" value="Unassembled WGS sequence"/>
</dbReference>
<dbReference type="Pfam" id="PF24808">
    <property type="entry name" value="DUF7707"/>
    <property type="match status" value="1"/>
</dbReference>
<comment type="caution">
    <text evidence="4">The sequence shown here is derived from an EMBL/GenBank/DDBJ whole genome shotgun (WGS) entry which is preliminary data.</text>
</comment>
<keyword evidence="1" id="KW-1133">Transmembrane helix</keyword>
<keyword evidence="1" id="KW-0812">Transmembrane</keyword>
<evidence type="ECO:0000259" key="3">
    <source>
        <dbReference type="Pfam" id="PF24808"/>
    </source>
</evidence>
<keyword evidence="1" id="KW-0472">Membrane</keyword>
<dbReference type="AlphaFoldDB" id="A0A1V8SDK9"/>